<evidence type="ECO:0000313" key="4">
    <source>
        <dbReference type="Proteomes" id="UP000001542"/>
    </source>
</evidence>
<dbReference type="Proteomes" id="UP000001542">
    <property type="component" value="Unassembled WGS sequence"/>
</dbReference>
<evidence type="ECO:0000256" key="1">
    <source>
        <dbReference type="SAM" id="Coils"/>
    </source>
</evidence>
<feature type="region of interest" description="Disordered" evidence="2">
    <location>
        <begin position="1"/>
        <end position="27"/>
    </location>
</feature>
<name>A2G2X6_TRIV3</name>
<gene>
    <name evidence="3" type="ORF">TVAG_209400</name>
</gene>
<feature type="coiled-coil region" evidence="1">
    <location>
        <begin position="37"/>
        <end position="64"/>
    </location>
</feature>
<sequence>MAAKREVKIKIPDPQKQTAKKTGPPATPRELLLATRVREMTALLEKQEITIADLKESQKKVKEQVRKNQEYIRYLERNNGSYANRISDLIYEKQCLGDQADNWHSRCLYAEACLQQLKKCIRNLANDL</sequence>
<dbReference type="KEGG" id="tva:4746149"/>
<dbReference type="SMR" id="A2G2X6"/>
<dbReference type="InParanoid" id="A2G2X6"/>
<dbReference type="RefSeq" id="XP_001301419.1">
    <property type="nucleotide sequence ID" value="XM_001301418.1"/>
</dbReference>
<keyword evidence="4" id="KW-1185">Reference proteome</keyword>
<feature type="compositionally biased region" description="Basic and acidic residues" evidence="2">
    <location>
        <begin position="1"/>
        <end position="13"/>
    </location>
</feature>
<dbReference type="AlphaFoldDB" id="A2G2X6"/>
<evidence type="ECO:0000256" key="2">
    <source>
        <dbReference type="SAM" id="MobiDB-lite"/>
    </source>
</evidence>
<dbReference type="VEuPathDB" id="TrichDB:TVAGG3_0209430"/>
<keyword evidence="1" id="KW-0175">Coiled coil</keyword>
<reference evidence="3" key="2">
    <citation type="journal article" date="2007" name="Science">
        <title>Draft genome sequence of the sexually transmitted pathogen Trichomonas vaginalis.</title>
        <authorList>
            <person name="Carlton J.M."/>
            <person name="Hirt R.P."/>
            <person name="Silva J.C."/>
            <person name="Delcher A.L."/>
            <person name="Schatz M."/>
            <person name="Zhao Q."/>
            <person name="Wortman J.R."/>
            <person name="Bidwell S.L."/>
            <person name="Alsmark U.C.M."/>
            <person name="Besteiro S."/>
            <person name="Sicheritz-Ponten T."/>
            <person name="Noel C.J."/>
            <person name="Dacks J.B."/>
            <person name="Foster P.G."/>
            <person name="Simillion C."/>
            <person name="Van de Peer Y."/>
            <person name="Miranda-Saavedra D."/>
            <person name="Barton G.J."/>
            <person name="Westrop G.D."/>
            <person name="Mueller S."/>
            <person name="Dessi D."/>
            <person name="Fiori P.L."/>
            <person name="Ren Q."/>
            <person name="Paulsen I."/>
            <person name="Zhang H."/>
            <person name="Bastida-Corcuera F.D."/>
            <person name="Simoes-Barbosa A."/>
            <person name="Brown M.T."/>
            <person name="Hayes R.D."/>
            <person name="Mukherjee M."/>
            <person name="Okumura C.Y."/>
            <person name="Schneider R."/>
            <person name="Smith A.J."/>
            <person name="Vanacova S."/>
            <person name="Villalvazo M."/>
            <person name="Haas B.J."/>
            <person name="Pertea M."/>
            <person name="Feldblyum T.V."/>
            <person name="Utterback T.R."/>
            <person name="Shu C.L."/>
            <person name="Osoegawa K."/>
            <person name="de Jong P.J."/>
            <person name="Hrdy I."/>
            <person name="Horvathova L."/>
            <person name="Zubacova Z."/>
            <person name="Dolezal P."/>
            <person name="Malik S.B."/>
            <person name="Logsdon J.M. Jr."/>
            <person name="Henze K."/>
            <person name="Gupta A."/>
            <person name="Wang C.C."/>
            <person name="Dunne R.L."/>
            <person name="Upcroft J.A."/>
            <person name="Upcroft P."/>
            <person name="White O."/>
            <person name="Salzberg S.L."/>
            <person name="Tang P."/>
            <person name="Chiu C.-H."/>
            <person name="Lee Y.-S."/>
            <person name="Embley T.M."/>
            <person name="Coombs G.H."/>
            <person name="Mottram J.C."/>
            <person name="Tachezy J."/>
            <person name="Fraser-Liggett C.M."/>
            <person name="Johnson P.J."/>
        </authorList>
    </citation>
    <scope>NUCLEOTIDE SEQUENCE [LARGE SCALE GENOMIC DNA]</scope>
    <source>
        <strain evidence="3">G3</strain>
    </source>
</reference>
<protein>
    <submittedName>
        <fullName evidence="3">Uncharacterized protein</fullName>
    </submittedName>
</protein>
<organism evidence="3 4">
    <name type="scientific">Trichomonas vaginalis (strain ATCC PRA-98 / G3)</name>
    <dbReference type="NCBI Taxonomy" id="412133"/>
    <lineage>
        <taxon>Eukaryota</taxon>
        <taxon>Metamonada</taxon>
        <taxon>Parabasalia</taxon>
        <taxon>Trichomonadida</taxon>
        <taxon>Trichomonadidae</taxon>
        <taxon>Trichomonas</taxon>
    </lineage>
</organism>
<dbReference type="VEuPathDB" id="TrichDB:TVAG_209400"/>
<reference evidence="3" key="1">
    <citation type="submission" date="2006-10" db="EMBL/GenBank/DDBJ databases">
        <authorList>
            <person name="Amadeo P."/>
            <person name="Zhao Q."/>
            <person name="Wortman J."/>
            <person name="Fraser-Liggett C."/>
            <person name="Carlton J."/>
        </authorList>
    </citation>
    <scope>NUCLEOTIDE SEQUENCE</scope>
    <source>
        <strain evidence="3">G3</strain>
    </source>
</reference>
<proteinExistence type="predicted"/>
<dbReference type="EMBL" id="DS114303">
    <property type="protein sequence ID" value="EAX88489.1"/>
    <property type="molecule type" value="Genomic_DNA"/>
</dbReference>
<accession>A2G2X6</accession>
<evidence type="ECO:0000313" key="3">
    <source>
        <dbReference type="EMBL" id="EAX88489.1"/>
    </source>
</evidence>